<organism evidence="2 3">
    <name type="scientific">Thermobispora bispora (strain ATCC 19993 / DSM 43833 / CBS 139.67 / JCM 10125 / KCTC 9307 / NBRC 14880 / R51)</name>
    <dbReference type="NCBI Taxonomy" id="469371"/>
    <lineage>
        <taxon>Bacteria</taxon>
        <taxon>Bacillati</taxon>
        <taxon>Actinomycetota</taxon>
        <taxon>Actinomycetes</taxon>
        <taxon>Streptosporangiales</taxon>
        <taxon>Streptosporangiaceae</taxon>
        <taxon>Thermobispora</taxon>
    </lineage>
</organism>
<dbReference type="Gene3D" id="3.40.50.1820">
    <property type="entry name" value="alpha/beta hydrolase"/>
    <property type="match status" value="1"/>
</dbReference>
<dbReference type="PRINTS" id="PR00111">
    <property type="entry name" value="ABHYDROLASE"/>
</dbReference>
<dbReference type="eggNOG" id="COG2267">
    <property type="taxonomic scope" value="Bacteria"/>
</dbReference>
<dbReference type="PANTHER" id="PTHR43689">
    <property type="entry name" value="HYDROLASE"/>
    <property type="match status" value="1"/>
</dbReference>
<evidence type="ECO:0000259" key="1">
    <source>
        <dbReference type="Pfam" id="PF12697"/>
    </source>
</evidence>
<name>D6Y6J9_THEBD</name>
<dbReference type="InterPro" id="IPR000073">
    <property type="entry name" value="AB_hydrolase_1"/>
</dbReference>
<gene>
    <name evidence="2" type="ordered locus">Tbis_0847</name>
</gene>
<reference evidence="2 3" key="1">
    <citation type="submission" date="2010-01" db="EMBL/GenBank/DDBJ databases">
        <title>The complete genome of Thermobispora bispora DSM 43833.</title>
        <authorList>
            <consortium name="US DOE Joint Genome Institute (JGI-PGF)"/>
            <person name="Lucas S."/>
            <person name="Copeland A."/>
            <person name="Lapidus A."/>
            <person name="Glavina del Rio T."/>
            <person name="Dalin E."/>
            <person name="Tice H."/>
            <person name="Bruce D."/>
            <person name="Goodwin L."/>
            <person name="Pitluck S."/>
            <person name="Kyrpides N."/>
            <person name="Mavromatis K."/>
            <person name="Ivanova N."/>
            <person name="Mikhailova N."/>
            <person name="Chertkov O."/>
            <person name="Brettin T."/>
            <person name="Detter J.C."/>
            <person name="Han C."/>
            <person name="Larimer F."/>
            <person name="Land M."/>
            <person name="Hauser L."/>
            <person name="Markowitz V."/>
            <person name="Cheng J.-F."/>
            <person name="Hugenholtz P."/>
            <person name="Woyke T."/>
            <person name="Wu D."/>
            <person name="Jando M."/>
            <person name="Schneider S."/>
            <person name="Klenk H.-P."/>
            <person name="Eisen J.A."/>
        </authorList>
    </citation>
    <scope>NUCLEOTIDE SEQUENCE [LARGE SCALE GENOMIC DNA]</scope>
    <source>
        <strain evidence="3">ATCC 19993 / DSM 43833 / CBS 139.67 / JCM 10125 / KCTC 9307 / NBRC 14880 / R51</strain>
    </source>
</reference>
<dbReference type="InterPro" id="IPR029058">
    <property type="entry name" value="AB_hydrolase_fold"/>
</dbReference>
<evidence type="ECO:0000313" key="2">
    <source>
        <dbReference type="EMBL" id="ADG87571.1"/>
    </source>
</evidence>
<keyword evidence="2" id="KW-0378">Hydrolase</keyword>
<dbReference type="Proteomes" id="UP000006640">
    <property type="component" value="Chromosome"/>
</dbReference>
<protein>
    <submittedName>
        <fullName evidence="2">Alpha/beta hydrolase fold protein</fullName>
    </submittedName>
</protein>
<dbReference type="Pfam" id="PF12697">
    <property type="entry name" value="Abhydrolase_6"/>
    <property type="match status" value="1"/>
</dbReference>
<dbReference type="STRING" id="469371.Tbis_0847"/>
<dbReference type="KEGG" id="tbi:Tbis_0847"/>
<dbReference type="AlphaFoldDB" id="D6Y6J9"/>
<sequence length="404" mass="43198">MPGTKDVVIESKPCEGFMECREQKEECAYRAPPDMWNFAPAIVTGTVLAAAAQISNEAVRTGTRALNQVGRMTGELMRSLFTGAGGTDPLASFADRMHSPLFVDGRPDGLPSITVAYERHGAGRPVVFLHGIGSCRRVWDPVVPLLTDDHHVIAIDLPGFGQSADLPESLPRDLPTMVNELGAVFTELGCSRPHVVGHSLGGLIALRLAQAGLARSVTAFAPAGFWNEVERRYAFAVLAAARRISHLPEPLVGRLVTTLLGRAVLSGTLYAHPECVLPEQVITSLRTLREAVGFTATLRAGRARDLFIGDIPDVPVTIAWGTADHILPRRQALRATVTIPGARLEWLPGCGHVPMNDAPDLVADIIRRTTALPPSAGRTGEEAETLPAFCDTSLNGMLGSGDHT</sequence>
<dbReference type="EMBL" id="CP001874">
    <property type="protein sequence ID" value="ADG87571.1"/>
    <property type="molecule type" value="Genomic_DNA"/>
</dbReference>
<dbReference type="SUPFAM" id="SSF53474">
    <property type="entry name" value="alpha/beta-Hydrolases"/>
    <property type="match status" value="1"/>
</dbReference>
<dbReference type="HOGENOM" id="CLU_681408_0_0_11"/>
<keyword evidence="3" id="KW-1185">Reference proteome</keyword>
<dbReference type="GO" id="GO:0016787">
    <property type="term" value="F:hydrolase activity"/>
    <property type="evidence" value="ECO:0007669"/>
    <property type="project" value="UniProtKB-KW"/>
</dbReference>
<evidence type="ECO:0000313" key="3">
    <source>
        <dbReference type="Proteomes" id="UP000006640"/>
    </source>
</evidence>
<accession>D6Y6J9</accession>
<feature type="domain" description="AB hydrolase-1" evidence="1">
    <location>
        <begin position="126"/>
        <end position="364"/>
    </location>
</feature>
<proteinExistence type="predicted"/>
<dbReference type="PANTHER" id="PTHR43689:SF8">
    <property type="entry name" value="ALPHA_BETA-HYDROLASES SUPERFAMILY PROTEIN"/>
    <property type="match status" value="1"/>
</dbReference>